<evidence type="ECO:0000256" key="2">
    <source>
        <dbReference type="ARBA" id="ARBA00022898"/>
    </source>
</evidence>
<dbReference type="Gene3D" id="3.90.1150.10">
    <property type="entry name" value="Aspartate Aminotransferase, domain 1"/>
    <property type="match status" value="1"/>
</dbReference>
<dbReference type="InterPro" id="IPR015424">
    <property type="entry name" value="PyrdxlP-dep_Trfase"/>
</dbReference>
<accession>A0ABX7P7E4</accession>
<dbReference type="EMBL" id="CP071090">
    <property type="protein sequence ID" value="QSQ26371.1"/>
    <property type="molecule type" value="Genomic_DNA"/>
</dbReference>
<name>A0ABX7P7E4_9BACT</name>
<dbReference type="Pfam" id="PF00202">
    <property type="entry name" value="Aminotran_3"/>
    <property type="match status" value="2"/>
</dbReference>
<proteinExistence type="inferred from homology"/>
<evidence type="ECO:0000313" key="4">
    <source>
        <dbReference type="EMBL" id="QSQ26371.1"/>
    </source>
</evidence>
<dbReference type="InterPro" id="IPR049704">
    <property type="entry name" value="Aminotrans_3_PPA_site"/>
</dbReference>
<evidence type="ECO:0000256" key="1">
    <source>
        <dbReference type="ARBA" id="ARBA00001933"/>
    </source>
</evidence>
<keyword evidence="5" id="KW-1185">Reference proteome</keyword>
<dbReference type="Proteomes" id="UP000662747">
    <property type="component" value="Chromosome"/>
</dbReference>
<dbReference type="PROSITE" id="PS00600">
    <property type="entry name" value="AA_TRANSFER_CLASS_3"/>
    <property type="match status" value="1"/>
</dbReference>
<comment type="similarity">
    <text evidence="3">Belongs to the class-III pyridoxal-phosphate-dependent aminotransferase family.</text>
</comment>
<dbReference type="PANTHER" id="PTHR43713:SF3">
    <property type="entry name" value="GLUTAMATE-1-SEMIALDEHYDE 2,1-AMINOMUTASE 1, CHLOROPLASTIC-RELATED"/>
    <property type="match status" value="1"/>
</dbReference>
<dbReference type="InterPro" id="IPR005814">
    <property type="entry name" value="Aminotrans_3"/>
</dbReference>
<dbReference type="PANTHER" id="PTHR43713">
    <property type="entry name" value="GLUTAMATE-1-SEMIALDEHYDE 2,1-AMINOMUTASE"/>
    <property type="match status" value="1"/>
</dbReference>
<reference evidence="4 5" key="1">
    <citation type="submission" date="2021-02" db="EMBL/GenBank/DDBJ databases">
        <title>De Novo genome assembly of isolated myxobacteria.</title>
        <authorList>
            <person name="Stevens D.C."/>
        </authorList>
    </citation>
    <scope>NUCLEOTIDE SEQUENCE [LARGE SCALE GENOMIC DNA]</scope>
    <source>
        <strain evidence="5">SCPEA02</strain>
    </source>
</reference>
<dbReference type="SUPFAM" id="SSF53383">
    <property type="entry name" value="PLP-dependent transferases"/>
    <property type="match status" value="1"/>
</dbReference>
<gene>
    <name evidence="4" type="primary">mxcL</name>
    <name evidence="4" type="ORF">JY651_16165</name>
</gene>
<comment type="cofactor">
    <cofactor evidence="1">
        <name>pyridoxal 5'-phosphate</name>
        <dbReference type="ChEBI" id="CHEBI:597326"/>
    </cofactor>
</comment>
<dbReference type="RefSeq" id="WP_206727919.1">
    <property type="nucleotide sequence ID" value="NZ_CP071090.1"/>
</dbReference>
<dbReference type="Gene3D" id="3.40.640.10">
    <property type="entry name" value="Type I PLP-dependent aspartate aminotransferase-like (Major domain)"/>
    <property type="match status" value="1"/>
</dbReference>
<organism evidence="4 5">
    <name type="scientific">Pyxidicoccus parkwayensis</name>
    <dbReference type="NCBI Taxonomy" id="2813578"/>
    <lineage>
        <taxon>Bacteria</taxon>
        <taxon>Pseudomonadati</taxon>
        <taxon>Myxococcota</taxon>
        <taxon>Myxococcia</taxon>
        <taxon>Myxococcales</taxon>
        <taxon>Cystobacterineae</taxon>
        <taxon>Myxococcaceae</taxon>
        <taxon>Pyxidicoccus</taxon>
    </lineage>
</organism>
<evidence type="ECO:0000313" key="5">
    <source>
        <dbReference type="Proteomes" id="UP000662747"/>
    </source>
</evidence>
<keyword evidence="2 3" id="KW-0663">Pyridoxal phosphate</keyword>
<protein>
    <submittedName>
        <fullName evidence="4">Myxochelin B biosynthesis transaminase MxcL</fullName>
    </submittedName>
</protein>
<dbReference type="InterPro" id="IPR015421">
    <property type="entry name" value="PyrdxlP-dep_Trfase_major"/>
</dbReference>
<evidence type="ECO:0000256" key="3">
    <source>
        <dbReference type="RuleBase" id="RU003560"/>
    </source>
</evidence>
<sequence length="426" mass="46197">MDPAKRNHPSLPRPIVGDLKLDNSNRLLADARRMVPGLSQSMMKRPEMFAPGAFPVFLKHGHGALVEDVDGQQYIDFISGLGANMLGHNHPDVVEPIRKHLEEGVLHSLPTPVELTAAQAVLDLIPGAEMVRFFKTGADATSSAVRLARYITGKERIITVGYNGWHDHFMFDTPGVPAALTGLTMRMPLFTEPDEAALLSSIAQHGKELAVVLLSVPYNRVLSREFFKALRATCTAHGVLLVLDEVVTGFRLALGGAQEYFGVEADFVCLSKSIAAGMPLSAIAGSARHLSKLTELQVSTTFGGELLSLAVCEAVLKGYRKSGFIEHIASLGRRLREGVNAKAEKLGSSLRVVGYDAIPFFLFDKNPPEHAKKMQPFQAGMAHRGVLLRRDVNFICAAHTAEQIEYTIEMAGEVMQSLLAPSANAA</sequence>
<dbReference type="InterPro" id="IPR015422">
    <property type="entry name" value="PyrdxlP-dep_Trfase_small"/>
</dbReference>